<keyword evidence="7" id="KW-0472">Membrane</keyword>
<evidence type="ECO:0000256" key="7">
    <source>
        <dbReference type="SAM" id="Phobius"/>
    </source>
</evidence>
<feature type="domain" description="EGF-like" evidence="8">
    <location>
        <begin position="1480"/>
        <end position="1525"/>
    </location>
</feature>
<keyword evidence="7" id="KW-0812">Transmembrane</keyword>
<dbReference type="InterPro" id="IPR018097">
    <property type="entry name" value="EGF_Ca-bd_CS"/>
</dbReference>
<keyword evidence="4 5" id="KW-1015">Disulfide bond</keyword>
<evidence type="ECO:0000256" key="5">
    <source>
        <dbReference type="PROSITE-ProRule" id="PRU00076"/>
    </source>
</evidence>
<dbReference type="SMART" id="SM00179">
    <property type="entry name" value="EGF_CA"/>
    <property type="match status" value="1"/>
</dbReference>
<dbReference type="InterPro" id="IPR049883">
    <property type="entry name" value="NOTCH1_EGF-like"/>
</dbReference>
<feature type="compositionally biased region" description="Pro residues" evidence="6">
    <location>
        <begin position="84"/>
        <end position="96"/>
    </location>
</feature>
<dbReference type="InterPro" id="IPR000152">
    <property type="entry name" value="EGF-type_Asp/Asn_hydroxyl_site"/>
</dbReference>
<evidence type="ECO:0000256" key="3">
    <source>
        <dbReference type="ARBA" id="ARBA00022737"/>
    </source>
</evidence>
<reference evidence="9 10" key="1">
    <citation type="journal article" date="2024" name="BMC Genomics">
        <title>Genome assembly of redclaw crayfish (Cherax quadricarinatus) provides insights into its immune adaptation and hypoxia tolerance.</title>
        <authorList>
            <person name="Liu Z."/>
            <person name="Zheng J."/>
            <person name="Li H."/>
            <person name="Fang K."/>
            <person name="Wang S."/>
            <person name="He J."/>
            <person name="Zhou D."/>
            <person name="Weng S."/>
            <person name="Chi M."/>
            <person name="Gu Z."/>
            <person name="He J."/>
            <person name="Li F."/>
            <person name="Wang M."/>
        </authorList>
    </citation>
    <scope>NUCLEOTIDE SEQUENCE [LARGE SCALE GENOMIC DNA]</scope>
    <source>
        <strain evidence="9">ZL_2023a</strain>
    </source>
</reference>
<dbReference type="GO" id="GO:0005509">
    <property type="term" value="F:calcium ion binding"/>
    <property type="evidence" value="ECO:0007669"/>
    <property type="project" value="InterPro"/>
</dbReference>
<comment type="caution">
    <text evidence="9">The sequence shown here is derived from an EMBL/GenBank/DDBJ whole genome shotgun (WGS) entry which is preliminary data.</text>
</comment>
<dbReference type="PROSITE" id="PS00022">
    <property type="entry name" value="EGF_1"/>
    <property type="match status" value="1"/>
</dbReference>
<dbReference type="SMART" id="SM00181">
    <property type="entry name" value="EGF"/>
    <property type="match status" value="3"/>
</dbReference>
<evidence type="ECO:0000256" key="4">
    <source>
        <dbReference type="ARBA" id="ARBA00023157"/>
    </source>
</evidence>
<dbReference type="EMBL" id="JARKIK010000004">
    <property type="protein sequence ID" value="KAK8752977.1"/>
    <property type="molecule type" value="Genomic_DNA"/>
</dbReference>
<dbReference type="InterPro" id="IPR050751">
    <property type="entry name" value="ECM_structural_protein"/>
</dbReference>
<feature type="disulfide bond" evidence="5">
    <location>
        <begin position="1552"/>
        <end position="1561"/>
    </location>
</feature>
<keyword evidence="2" id="KW-0732">Signal</keyword>
<feature type="domain" description="EGF-like" evidence="8">
    <location>
        <begin position="1527"/>
        <end position="1562"/>
    </location>
</feature>
<dbReference type="PROSITE" id="PS01187">
    <property type="entry name" value="EGF_CA"/>
    <property type="match status" value="1"/>
</dbReference>
<dbReference type="FunFam" id="2.10.25.10:FF:000038">
    <property type="entry name" value="Fibrillin 2"/>
    <property type="match status" value="1"/>
</dbReference>
<evidence type="ECO:0000256" key="1">
    <source>
        <dbReference type="ARBA" id="ARBA00022536"/>
    </source>
</evidence>
<feature type="region of interest" description="Disordered" evidence="6">
    <location>
        <begin position="1790"/>
        <end position="1853"/>
    </location>
</feature>
<feature type="region of interest" description="Disordered" evidence="6">
    <location>
        <begin position="809"/>
        <end position="836"/>
    </location>
</feature>
<feature type="region of interest" description="Disordered" evidence="6">
    <location>
        <begin position="1893"/>
        <end position="1930"/>
    </location>
</feature>
<dbReference type="Gene3D" id="2.10.25.10">
    <property type="entry name" value="Laminin"/>
    <property type="match status" value="1"/>
</dbReference>
<dbReference type="Proteomes" id="UP001445076">
    <property type="component" value="Unassembled WGS sequence"/>
</dbReference>
<dbReference type="PROSITE" id="PS50026">
    <property type="entry name" value="EGF_3"/>
    <property type="match status" value="2"/>
</dbReference>
<evidence type="ECO:0000256" key="2">
    <source>
        <dbReference type="ARBA" id="ARBA00022729"/>
    </source>
</evidence>
<feature type="non-terminal residue" evidence="9">
    <location>
        <position position="1"/>
    </location>
</feature>
<dbReference type="PANTHER" id="PTHR24034:SF89">
    <property type="entry name" value="COMPLEMENT COMPONENT C1Q RECEPTOR"/>
    <property type="match status" value="1"/>
</dbReference>
<evidence type="ECO:0000313" key="10">
    <source>
        <dbReference type="Proteomes" id="UP001445076"/>
    </source>
</evidence>
<dbReference type="SUPFAM" id="SSF57196">
    <property type="entry name" value="EGF/Laminin"/>
    <property type="match status" value="1"/>
</dbReference>
<dbReference type="PANTHER" id="PTHR24034">
    <property type="entry name" value="EGF-LIKE DOMAIN-CONTAINING PROTEIN"/>
    <property type="match status" value="1"/>
</dbReference>
<evidence type="ECO:0000259" key="8">
    <source>
        <dbReference type="PROSITE" id="PS50026"/>
    </source>
</evidence>
<dbReference type="PROSITE" id="PS00010">
    <property type="entry name" value="ASX_HYDROXYL"/>
    <property type="match status" value="1"/>
</dbReference>
<keyword evidence="10" id="KW-1185">Reference proteome</keyword>
<name>A0AAW0YAD9_CHEQU</name>
<keyword evidence="1 5" id="KW-0245">EGF-like domain</keyword>
<proteinExistence type="predicted"/>
<dbReference type="Pfam" id="PF07645">
    <property type="entry name" value="EGF_CA"/>
    <property type="match status" value="1"/>
</dbReference>
<dbReference type="InterPro" id="IPR001881">
    <property type="entry name" value="EGF-like_Ca-bd_dom"/>
</dbReference>
<evidence type="ECO:0000256" key="6">
    <source>
        <dbReference type="SAM" id="MobiDB-lite"/>
    </source>
</evidence>
<feature type="region of interest" description="Disordered" evidence="6">
    <location>
        <begin position="75"/>
        <end position="101"/>
    </location>
</feature>
<sequence>PPRTPATRQHLTPKHKEHRLASNVIYSTFTSTTYLPILGGERSITLTILTSTLITLAEDQLHLITDSPGLFDPSLATPTALPTPSAPLPSLAPSPPVVSDTQTAVSDTLSEETHFTSPAFRKTGSHLARPETTRAFGFASVSPSIFLGDKTASPLPHDHLVTNNFEKFRRPITLPPSTLSDHMLLFTPTETAHPKVTQLAGGDDGACQTTTYFTTYTYYNTFLAGNKPFVVTSKETVENVVTVPIPDASNYIERTEVTFDTHTYFTTQTFTRRVEPDQRVVTSEEVLTQVVITEAPSVQRATFIPDRSSLVIKTYFTTLTYYTTAVTGITTLVSSSTVVSSEVVTETAYMTESPSLDVGDEFDLMSTPTVDPEASFDYEAADEDGLVLYATMTIYTTLTYLTTILQGTRTITTSRTEVSSNIVTESLTSALNSEELISFRNSYLSWQVTPTAVGATQPPTIAYVKLRDNVYKQLRTFFTTYTYYTTLHNGVVNSSLQTETKVFTSTISTTGIPASLLITPTRRFERPSFEATAEVPSLGGGAGVQLDPSYLSSLRSSIMVSKATTAPAGPSEEEGLQATVHVQEGDASGTFVVSDSTTSATLLVRPTEDLSTSVLTGQTIVIFDTSYLSSLKSSYLASVSPVSSSPILPINPAVVSQSPTVNPDSSLADSSSSVEISALEVTDTSLRNVSVFPTRDDLVDESSDVPPTDIPPVEPAVIPIRVDSADAEVSSVGLSMTGSNDNGLNLDLGPMFTAVAGIIRNNLNNHFIKPKSDDDNRRKINPPLLPSNTLIVAQREPLLIPVGGVGASLSSTNDRTEGPEHGFIPLRRPDSPPQARFPADAHTPHKGFAAPSLNPGFIRIASENPVAEKPSFSLPVNIDEMEGFGPTFLPPKTQLGFTAMTVDPLGPTRVSVISGSPTIFFGGVGPNDLPPPGQPAPSPPQGHKVDREPVFILPSHPVLQDETRPVPVPIRVPLPGDRKSILLIVPPKGSSDQVAAGDTQSEVVSSRFPPHHPQPSRVGPQTIVSIEGDNRIVRTQVIPAHTPSLHQPPPIIVAPAHGEFVLHSTVGVGIISGPPEDERPQPPPELESTVVSGSETILMGHGINSGRTTVFRGSSTVMSGATTIFGPLFTRPVANNEPEGDLTSVVMGPGGTITRFVTRVETSARTITATHTEVVFTEGVTSTLTHVIRSTLPLRIIISTIVGTATRVSYITATVGGAEMRDPTTYPPGSPFDPANYPSFPVDPHTDDSELRLPGDAEVVLSESTLGIAEDNEISRVVESKSPDQEINMGGPLRAPVSQCEPQCSAGRHEVCRLVRGAHTCVCRAGYSRKSDYDTCKQSLAYNVQVLLDKMSDIDLVFDPVLDNTSHPITQDLSDITVHGIDQAMRGSGLGPRFHGATVTKFTDVKRLAMPVSVEPMEHGLVVDIKVELSRTEGEEEFNDDMNESVVREALELALKDTNYSLGDSEIVANRKVSVLAADDFDECSHEDHNDCSSYANCFNTPGSYLCACKDGFKDMDDMPGRQCAVQTEQCARCNFQGECVSKPDGSIGCRCLQWFSGDRCQVNLRVLLIVLVTVGSLLVVLLLLCLALCCLRARKNTRNKMGQMPGAPTFLRARSAGMSSTLDRRAMIHETSSESSIDHSRLHATSFMPPMSYEKQERLHRAPRSELSVGRHSQASFAEDRSVGVHTTLPPVLIPRVKGPAPPRPCVVSRGENGEPRVMIGADARSDLASSQQAFVDLLDQPAPAAALDRTSRRESIAAASVHSSARINRSRSHSREHLANAFLHQLHPQPHMDSNRSHSTDRLHHSNHDLSTDRLHHNAHSHSTDRLHHSNHDNSTDRLHHHSNHDLNSEFGVNFSFRGDGERTMSMARSCDETTVRAPIRSLRADSFYSSKALSSQHISDDTDSLSDMSEQHSKVTSSRATSRNYFS</sequence>
<keyword evidence="3" id="KW-0677">Repeat</keyword>
<dbReference type="CDD" id="cd00054">
    <property type="entry name" value="EGF_CA"/>
    <property type="match status" value="1"/>
</dbReference>
<gene>
    <name evidence="9" type="ORF">OTU49_017462</name>
</gene>
<feature type="compositionally biased region" description="Basic and acidic residues" evidence="6">
    <location>
        <begin position="1795"/>
        <end position="1850"/>
    </location>
</feature>
<evidence type="ECO:0000313" key="9">
    <source>
        <dbReference type="EMBL" id="KAK8752977.1"/>
    </source>
</evidence>
<accession>A0AAW0YAD9</accession>
<feature type="region of interest" description="Disordered" evidence="6">
    <location>
        <begin position="1695"/>
        <end position="1714"/>
    </location>
</feature>
<comment type="caution">
    <text evidence="5">Lacks conserved residue(s) required for the propagation of feature annotation.</text>
</comment>
<keyword evidence="7" id="KW-1133">Transmembrane helix</keyword>
<protein>
    <recommendedName>
        <fullName evidence="8">EGF-like domain-containing protein</fullName>
    </recommendedName>
</protein>
<dbReference type="InterPro" id="IPR000742">
    <property type="entry name" value="EGF"/>
</dbReference>
<organism evidence="9 10">
    <name type="scientific">Cherax quadricarinatus</name>
    <name type="common">Australian red claw crayfish</name>
    <dbReference type="NCBI Taxonomy" id="27406"/>
    <lineage>
        <taxon>Eukaryota</taxon>
        <taxon>Metazoa</taxon>
        <taxon>Ecdysozoa</taxon>
        <taxon>Arthropoda</taxon>
        <taxon>Crustacea</taxon>
        <taxon>Multicrustacea</taxon>
        <taxon>Malacostraca</taxon>
        <taxon>Eumalacostraca</taxon>
        <taxon>Eucarida</taxon>
        <taxon>Decapoda</taxon>
        <taxon>Pleocyemata</taxon>
        <taxon>Astacidea</taxon>
        <taxon>Parastacoidea</taxon>
        <taxon>Parastacidae</taxon>
        <taxon>Cherax</taxon>
    </lineage>
</organism>
<feature type="transmembrane region" description="Helical" evidence="7">
    <location>
        <begin position="1567"/>
        <end position="1592"/>
    </location>
</feature>
<feature type="compositionally biased region" description="Polar residues" evidence="6">
    <location>
        <begin position="1917"/>
        <end position="1930"/>
    </location>
</feature>